<keyword evidence="3 5" id="KW-0808">Transferase</keyword>
<dbReference type="PANTHER" id="PTHR43685:SF5">
    <property type="entry name" value="GLYCOSYLTRANSFERASE EPSE-RELATED"/>
    <property type="match status" value="1"/>
</dbReference>
<dbReference type="CDD" id="cd00761">
    <property type="entry name" value="Glyco_tranf_GTA_type"/>
    <property type="match status" value="1"/>
</dbReference>
<accession>A0A5D4KJU2</accession>
<dbReference type="Gene3D" id="3.90.550.10">
    <property type="entry name" value="Spore Coat Polysaccharide Biosynthesis Protein SpsA, Chain A"/>
    <property type="match status" value="1"/>
</dbReference>
<dbReference type="Pfam" id="PF00535">
    <property type="entry name" value="Glycos_transf_2"/>
    <property type="match status" value="1"/>
</dbReference>
<gene>
    <name evidence="5" type="ORF">FZC79_04565</name>
</gene>
<dbReference type="SUPFAM" id="SSF53448">
    <property type="entry name" value="Nucleotide-diphospho-sugar transferases"/>
    <property type="match status" value="1"/>
</dbReference>
<dbReference type="AlphaFoldDB" id="A0A5D4KJU2"/>
<evidence type="ECO:0000256" key="2">
    <source>
        <dbReference type="ARBA" id="ARBA00022676"/>
    </source>
</evidence>
<keyword evidence="2" id="KW-0328">Glycosyltransferase</keyword>
<evidence type="ECO:0000313" key="6">
    <source>
        <dbReference type="Proteomes" id="UP000323317"/>
    </source>
</evidence>
<protein>
    <submittedName>
        <fullName evidence="5">Glycosyltransferase family 2 protein</fullName>
    </submittedName>
</protein>
<proteinExistence type="inferred from homology"/>
<comment type="caution">
    <text evidence="5">The sequence shown here is derived from an EMBL/GenBank/DDBJ whole genome shotgun (WGS) entry which is preliminary data.</text>
</comment>
<comment type="similarity">
    <text evidence="1">Belongs to the glycosyltransferase 2 family.</text>
</comment>
<evidence type="ECO:0000256" key="3">
    <source>
        <dbReference type="ARBA" id="ARBA00022679"/>
    </source>
</evidence>
<evidence type="ECO:0000256" key="1">
    <source>
        <dbReference type="ARBA" id="ARBA00006739"/>
    </source>
</evidence>
<organism evidence="5 6">
    <name type="scientific">Rossellomorea vietnamensis</name>
    <dbReference type="NCBI Taxonomy" id="218284"/>
    <lineage>
        <taxon>Bacteria</taxon>
        <taxon>Bacillati</taxon>
        <taxon>Bacillota</taxon>
        <taxon>Bacilli</taxon>
        <taxon>Bacillales</taxon>
        <taxon>Bacillaceae</taxon>
        <taxon>Rossellomorea</taxon>
    </lineage>
</organism>
<name>A0A5D4KJU2_9BACI</name>
<evidence type="ECO:0000313" key="5">
    <source>
        <dbReference type="EMBL" id="TYR76975.1"/>
    </source>
</evidence>
<dbReference type="InterPro" id="IPR029044">
    <property type="entry name" value="Nucleotide-diphossugar_trans"/>
</dbReference>
<dbReference type="RefSeq" id="WP_148945669.1">
    <property type="nucleotide sequence ID" value="NZ_JBNILU010000002.1"/>
</dbReference>
<dbReference type="InterPro" id="IPR001173">
    <property type="entry name" value="Glyco_trans_2-like"/>
</dbReference>
<dbReference type="Proteomes" id="UP000323317">
    <property type="component" value="Unassembled WGS sequence"/>
</dbReference>
<feature type="domain" description="Glycosyltransferase 2-like" evidence="4">
    <location>
        <begin position="4"/>
        <end position="130"/>
    </location>
</feature>
<dbReference type="PANTHER" id="PTHR43685">
    <property type="entry name" value="GLYCOSYLTRANSFERASE"/>
    <property type="match status" value="1"/>
</dbReference>
<dbReference type="EMBL" id="VTEH01000002">
    <property type="protein sequence ID" value="TYR76975.1"/>
    <property type="molecule type" value="Genomic_DNA"/>
</dbReference>
<sequence>MVSIITCTIREEYMENVFENFRRQQWETKELIIILNRDNMDINKWREKAESYSNVSVYQLPENTSLGECLNYGINLAAHPYISKFDDDDYYSPHYLKQQLHALEETGAAVVGKSTSFIYFEGSNSLNLFYPGFEDKYVTFIRGATLTFRKKLWEECRFMNVNSGEDTRFLNYCLNKGYRIYATDRYNFVNNRRADVNSHTITNTSNYVYHSTEVCKTDDYTSLVTKSS</sequence>
<reference evidence="5 6" key="1">
    <citation type="submission" date="2019-08" db="EMBL/GenBank/DDBJ databases">
        <title>Bacillus genomes from the desert of Cuatro Cienegas, Coahuila.</title>
        <authorList>
            <person name="Olmedo-Alvarez G."/>
        </authorList>
    </citation>
    <scope>NUCLEOTIDE SEQUENCE [LARGE SCALE GENOMIC DNA]</scope>
    <source>
        <strain evidence="5 6">CH40_1T</strain>
    </source>
</reference>
<dbReference type="InterPro" id="IPR050834">
    <property type="entry name" value="Glycosyltransf_2"/>
</dbReference>
<evidence type="ECO:0000259" key="4">
    <source>
        <dbReference type="Pfam" id="PF00535"/>
    </source>
</evidence>
<dbReference type="GO" id="GO:0016757">
    <property type="term" value="F:glycosyltransferase activity"/>
    <property type="evidence" value="ECO:0007669"/>
    <property type="project" value="UniProtKB-KW"/>
</dbReference>